<dbReference type="NCBIfam" id="TIGR02306">
    <property type="entry name" value="RNA_lig_DRB0094"/>
    <property type="match status" value="1"/>
</dbReference>
<dbReference type="GO" id="GO:0016874">
    <property type="term" value="F:ligase activity"/>
    <property type="evidence" value="ECO:0007669"/>
    <property type="project" value="UniProtKB-KW"/>
</dbReference>
<dbReference type="Pfam" id="PF21189">
    <property type="entry name" value="PHA02142"/>
    <property type="match status" value="1"/>
</dbReference>
<sequence>MRKLASIQKIKEVFPIPDADRLELVQVLGWKCVGGKGEFHVGDLVVYFEIDSFLPVSEEFEFLRKSSYKSNDFMGEGFRLKTMKFRGEISQGLCLGIDKLSKLQGMSLEEGMDVTEILGVREWEMPERAGSGGTMIGDRPGYIPKTDETRIQSAPELLNEFKGLPYYITTKMDGSSHSIGVRDGEISFTGHNFTYKDDGKSAFVEHVKTAGIPEKMKAYAEEHGLSSLVLQGEWCGEGIQKNRLRLKKPEWFVFTARADDKRTDLATLKEICRYVGCQMVPVEEEGDDLLAKYPDEAALLARAEGVGYNGTIREGIVIRPVTPVHSYTLSGPLSMKVINNKYLMKNDE</sequence>
<proteinExistence type="predicted"/>
<dbReference type="EMBL" id="FOGJ01000043">
    <property type="protein sequence ID" value="SES41133.1"/>
    <property type="molecule type" value="Genomic_DNA"/>
</dbReference>
<dbReference type="Proteomes" id="UP000182584">
    <property type="component" value="Unassembled WGS sequence"/>
</dbReference>
<dbReference type="RefSeq" id="WP_074758894.1">
    <property type="nucleotide sequence ID" value="NZ_FOGJ01000043.1"/>
</dbReference>
<organism evidence="2 3">
    <name type="scientific">Butyrivibrio fibrisolvens</name>
    <dbReference type="NCBI Taxonomy" id="831"/>
    <lineage>
        <taxon>Bacteria</taxon>
        <taxon>Bacillati</taxon>
        <taxon>Bacillota</taxon>
        <taxon>Clostridia</taxon>
        <taxon>Lachnospirales</taxon>
        <taxon>Lachnospiraceae</taxon>
        <taxon>Butyrivibrio</taxon>
    </lineage>
</organism>
<feature type="domain" description="RNA ligase" evidence="1">
    <location>
        <begin position="165"/>
        <end position="324"/>
    </location>
</feature>
<dbReference type="OrthoDB" id="9255590at2"/>
<dbReference type="Pfam" id="PF09414">
    <property type="entry name" value="RNA_ligase"/>
    <property type="match status" value="1"/>
</dbReference>
<dbReference type="InterPro" id="IPR012340">
    <property type="entry name" value="NA-bd_OB-fold"/>
</dbReference>
<gene>
    <name evidence="2" type="ORF">SAMN04487884_14326</name>
</gene>
<dbReference type="SUPFAM" id="SSF56091">
    <property type="entry name" value="DNA ligase/mRNA capping enzyme, catalytic domain"/>
    <property type="match status" value="1"/>
</dbReference>
<keyword evidence="2" id="KW-0436">Ligase</keyword>
<accession>A0A1H9X683</accession>
<dbReference type="InterPro" id="IPR021122">
    <property type="entry name" value="RNA_ligase_dom_REL/Rnl2"/>
</dbReference>
<evidence type="ECO:0000313" key="3">
    <source>
        <dbReference type="Proteomes" id="UP000182584"/>
    </source>
</evidence>
<protein>
    <submittedName>
        <fullName evidence="2">RNA ligase, DRB0094 family</fullName>
    </submittedName>
</protein>
<dbReference type="AlphaFoldDB" id="A0A1H9X683"/>
<name>A0A1H9X683_BUTFI</name>
<reference evidence="2 3" key="1">
    <citation type="submission" date="2016-10" db="EMBL/GenBank/DDBJ databases">
        <authorList>
            <person name="de Groot N.N."/>
        </authorList>
    </citation>
    <scope>NUCLEOTIDE SEQUENCE [LARGE SCALE GENOMIC DNA]</scope>
    <source>
        <strain evidence="2 3">AR40</strain>
    </source>
</reference>
<dbReference type="Gene3D" id="2.40.50.140">
    <property type="entry name" value="Nucleic acid-binding proteins"/>
    <property type="match status" value="1"/>
</dbReference>
<dbReference type="eggNOG" id="COG0073">
    <property type="taxonomic scope" value="Bacteria"/>
</dbReference>
<dbReference type="InterPro" id="IPR012646">
    <property type="entry name" value="RNA_ligase_DRB0094"/>
</dbReference>
<evidence type="ECO:0000313" key="2">
    <source>
        <dbReference type="EMBL" id="SES41133.1"/>
    </source>
</evidence>
<dbReference type="Gene3D" id="3.30.470.30">
    <property type="entry name" value="DNA ligase/mRNA capping enzyme"/>
    <property type="match status" value="1"/>
</dbReference>
<evidence type="ECO:0000259" key="1">
    <source>
        <dbReference type="Pfam" id="PF09414"/>
    </source>
</evidence>